<accession>A0A0C3Q683</accession>
<organism evidence="6 7">
    <name type="scientific">Tulasnella calospora MUT 4182</name>
    <dbReference type="NCBI Taxonomy" id="1051891"/>
    <lineage>
        <taxon>Eukaryota</taxon>
        <taxon>Fungi</taxon>
        <taxon>Dikarya</taxon>
        <taxon>Basidiomycota</taxon>
        <taxon>Agaricomycotina</taxon>
        <taxon>Agaricomycetes</taxon>
        <taxon>Cantharellales</taxon>
        <taxon>Tulasnellaceae</taxon>
        <taxon>Tulasnella</taxon>
    </lineage>
</organism>
<dbReference type="Proteomes" id="UP000054248">
    <property type="component" value="Unassembled WGS sequence"/>
</dbReference>
<evidence type="ECO:0000259" key="5">
    <source>
        <dbReference type="Pfam" id="PF01764"/>
    </source>
</evidence>
<evidence type="ECO:0000256" key="1">
    <source>
        <dbReference type="ARBA" id="ARBA00023157"/>
    </source>
</evidence>
<comment type="similarity">
    <text evidence="2">Belongs to the AB hydrolase superfamily. Lipase family. Class 3 subfamily.</text>
</comment>
<evidence type="ECO:0000313" key="7">
    <source>
        <dbReference type="Proteomes" id="UP000054248"/>
    </source>
</evidence>
<dbReference type="Pfam" id="PF01764">
    <property type="entry name" value="Lipase_3"/>
    <property type="match status" value="1"/>
</dbReference>
<keyword evidence="7" id="KW-1185">Reference proteome</keyword>
<proteinExistence type="inferred from homology"/>
<dbReference type="HOGENOM" id="CLU_032957_9_0_1"/>
<dbReference type="Gene3D" id="3.40.50.1820">
    <property type="entry name" value="alpha/beta hydrolase"/>
    <property type="match status" value="1"/>
</dbReference>
<dbReference type="InterPro" id="IPR051218">
    <property type="entry name" value="Sec_MonoDiacylglyc_Lipase"/>
</dbReference>
<dbReference type="PANTHER" id="PTHR45856">
    <property type="entry name" value="ALPHA/BETA-HYDROLASES SUPERFAMILY PROTEIN"/>
    <property type="match status" value="1"/>
</dbReference>
<dbReference type="GO" id="GO:0006629">
    <property type="term" value="P:lipid metabolic process"/>
    <property type="evidence" value="ECO:0007669"/>
    <property type="project" value="InterPro"/>
</dbReference>
<dbReference type="InterPro" id="IPR002921">
    <property type="entry name" value="Fungal_lipase-type"/>
</dbReference>
<feature type="domain" description="Fungal lipase-type" evidence="5">
    <location>
        <begin position="54"/>
        <end position="198"/>
    </location>
</feature>
<comment type="catalytic activity">
    <reaction evidence="3">
        <text>a diacylglycerol + H2O = a monoacylglycerol + a fatty acid + H(+)</text>
        <dbReference type="Rhea" id="RHEA:32731"/>
        <dbReference type="ChEBI" id="CHEBI:15377"/>
        <dbReference type="ChEBI" id="CHEBI:15378"/>
        <dbReference type="ChEBI" id="CHEBI:17408"/>
        <dbReference type="ChEBI" id="CHEBI:18035"/>
        <dbReference type="ChEBI" id="CHEBI:28868"/>
    </reaction>
</comment>
<protein>
    <recommendedName>
        <fullName evidence="5">Fungal lipase-type domain-containing protein</fullName>
    </recommendedName>
</protein>
<dbReference type="STRING" id="1051891.A0A0C3Q683"/>
<dbReference type="EMBL" id="KN823054">
    <property type="protein sequence ID" value="KIO24780.1"/>
    <property type="molecule type" value="Genomic_DNA"/>
</dbReference>
<dbReference type="CDD" id="cd00519">
    <property type="entry name" value="Lipase_3"/>
    <property type="match status" value="1"/>
</dbReference>
<evidence type="ECO:0000256" key="2">
    <source>
        <dbReference type="ARBA" id="ARBA00043996"/>
    </source>
</evidence>
<gene>
    <name evidence="6" type="ORF">M407DRAFT_76550</name>
</gene>
<dbReference type="OrthoDB" id="426718at2759"/>
<dbReference type="AlphaFoldDB" id="A0A0C3Q683"/>
<evidence type="ECO:0000256" key="3">
    <source>
        <dbReference type="ARBA" id="ARBA00047591"/>
    </source>
</evidence>
<evidence type="ECO:0000313" key="6">
    <source>
        <dbReference type="EMBL" id="KIO24780.1"/>
    </source>
</evidence>
<dbReference type="SUPFAM" id="SSF53474">
    <property type="entry name" value="alpha/beta-Hydrolases"/>
    <property type="match status" value="1"/>
</dbReference>
<comment type="catalytic activity">
    <reaction evidence="4">
        <text>a monoacylglycerol + H2O = glycerol + a fatty acid + H(+)</text>
        <dbReference type="Rhea" id="RHEA:15245"/>
        <dbReference type="ChEBI" id="CHEBI:15377"/>
        <dbReference type="ChEBI" id="CHEBI:15378"/>
        <dbReference type="ChEBI" id="CHEBI:17408"/>
        <dbReference type="ChEBI" id="CHEBI:17754"/>
        <dbReference type="ChEBI" id="CHEBI:28868"/>
    </reaction>
</comment>
<reference evidence="7" key="2">
    <citation type="submission" date="2015-01" db="EMBL/GenBank/DDBJ databases">
        <title>Evolutionary Origins and Diversification of the Mycorrhizal Mutualists.</title>
        <authorList>
            <consortium name="DOE Joint Genome Institute"/>
            <consortium name="Mycorrhizal Genomics Consortium"/>
            <person name="Kohler A."/>
            <person name="Kuo A."/>
            <person name="Nagy L.G."/>
            <person name="Floudas D."/>
            <person name="Copeland A."/>
            <person name="Barry K.W."/>
            <person name="Cichocki N."/>
            <person name="Veneault-Fourrey C."/>
            <person name="LaButti K."/>
            <person name="Lindquist E.A."/>
            <person name="Lipzen A."/>
            <person name="Lundell T."/>
            <person name="Morin E."/>
            <person name="Murat C."/>
            <person name="Riley R."/>
            <person name="Ohm R."/>
            <person name="Sun H."/>
            <person name="Tunlid A."/>
            <person name="Henrissat B."/>
            <person name="Grigoriev I.V."/>
            <person name="Hibbett D.S."/>
            <person name="Martin F."/>
        </authorList>
    </citation>
    <scope>NUCLEOTIDE SEQUENCE [LARGE SCALE GENOMIC DNA]</scope>
    <source>
        <strain evidence="7">MUT 4182</strain>
    </source>
</reference>
<feature type="non-terminal residue" evidence="6">
    <location>
        <position position="1"/>
    </location>
</feature>
<name>A0A0C3Q683_9AGAM</name>
<reference evidence="6 7" key="1">
    <citation type="submission" date="2014-04" db="EMBL/GenBank/DDBJ databases">
        <authorList>
            <consortium name="DOE Joint Genome Institute"/>
            <person name="Kuo A."/>
            <person name="Girlanda M."/>
            <person name="Perotto S."/>
            <person name="Kohler A."/>
            <person name="Nagy L.G."/>
            <person name="Floudas D."/>
            <person name="Copeland A."/>
            <person name="Barry K.W."/>
            <person name="Cichocki N."/>
            <person name="Veneault-Fourrey C."/>
            <person name="LaButti K."/>
            <person name="Lindquist E.A."/>
            <person name="Lipzen A."/>
            <person name="Lundell T."/>
            <person name="Morin E."/>
            <person name="Murat C."/>
            <person name="Sun H."/>
            <person name="Tunlid A."/>
            <person name="Henrissat B."/>
            <person name="Grigoriev I.V."/>
            <person name="Hibbett D.S."/>
            <person name="Martin F."/>
            <person name="Nordberg H.P."/>
            <person name="Cantor M.N."/>
            <person name="Hua S.X."/>
        </authorList>
    </citation>
    <scope>NUCLEOTIDE SEQUENCE [LARGE SCALE GENOMIC DNA]</scope>
    <source>
        <strain evidence="6 7">MUT 4182</strain>
    </source>
</reference>
<evidence type="ECO:0000256" key="4">
    <source>
        <dbReference type="ARBA" id="ARBA00048461"/>
    </source>
</evidence>
<keyword evidence="1" id="KW-1015">Disulfide bond</keyword>
<dbReference type="InterPro" id="IPR029058">
    <property type="entry name" value="AB_hydrolase_fold"/>
</dbReference>
<sequence>LASASYCPTNLIKNWTCGQHCDALPSMIIYDAGGNNQDVPYWCVGYLPLLESAVVAHQGTSPSELESVLFNANYFLDNLDPKYFPRINPPVQVHQGFAACHGKTADRVNLAVKKILRDHQINEVVTIGHSLGGALAVLDAMSLQQFLPSATRFKIVIFRQPRVGNQEFADHFDARECSFPKISRLTHKDDVVPILPGRFLGFHHTGGENHIDPEGQWWRCIGNIMLCSCLRQRS</sequence>
<dbReference type="PANTHER" id="PTHR45856:SF25">
    <property type="entry name" value="FUNGAL LIPASE-LIKE DOMAIN-CONTAINING PROTEIN"/>
    <property type="match status" value="1"/>
</dbReference>